<organism evidence="2 3">
    <name type="scientific">Myceligenerans pegani</name>
    <dbReference type="NCBI Taxonomy" id="2776917"/>
    <lineage>
        <taxon>Bacteria</taxon>
        <taxon>Bacillati</taxon>
        <taxon>Actinomycetota</taxon>
        <taxon>Actinomycetes</taxon>
        <taxon>Micrococcales</taxon>
        <taxon>Promicromonosporaceae</taxon>
        <taxon>Myceligenerans</taxon>
    </lineage>
</organism>
<dbReference type="Proteomes" id="UP000625527">
    <property type="component" value="Unassembled WGS sequence"/>
</dbReference>
<keyword evidence="1" id="KW-1133">Transmembrane helix</keyword>
<feature type="transmembrane region" description="Helical" evidence="1">
    <location>
        <begin position="125"/>
        <end position="143"/>
    </location>
</feature>
<accession>A0ABR9N1N1</accession>
<evidence type="ECO:0008006" key="4">
    <source>
        <dbReference type="Google" id="ProtNLM"/>
    </source>
</evidence>
<dbReference type="RefSeq" id="WP_192864115.1">
    <property type="nucleotide sequence ID" value="NZ_JADAQT010000103.1"/>
</dbReference>
<protein>
    <recommendedName>
        <fullName evidence="4">Transmembrane protein</fullName>
    </recommendedName>
</protein>
<dbReference type="InterPro" id="IPR046595">
    <property type="entry name" value="DUF6653"/>
</dbReference>
<dbReference type="EMBL" id="JADAQT010000103">
    <property type="protein sequence ID" value="MBE1877560.1"/>
    <property type="molecule type" value="Genomic_DNA"/>
</dbReference>
<evidence type="ECO:0000256" key="1">
    <source>
        <dbReference type="SAM" id="Phobius"/>
    </source>
</evidence>
<proteinExistence type="predicted"/>
<evidence type="ECO:0000313" key="3">
    <source>
        <dbReference type="Proteomes" id="UP000625527"/>
    </source>
</evidence>
<name>A0ABR9N1N1_9MICO</name>
<reference evidence="2 3" key="1">
    <citation type="submission" date="2020-10" db="EMBL/GenBank/DDBJ databases">
        <title>Myceligenerans pegani sp. nov., an endophytic actinomycete isolated from Peganum harmala L. in Xinjiang, China.</title>
        <authorList>
            <person name="Xin L."/>
        </authorList>
    </citation>
    <scope>NUCLEOTIDE SEQUENCE [LARGE SCALE GENOMIC DNA]</scope>
    <source>
        <strain evidence="2 3">TRM65318</strain>
    </source>
</reference>
<evidence type="ECO:0000313" key="2">
    <source>
        <dbReference type="EMBL" id="MBE1877560.1"/>
    </source>
</evidence>
<feature type="transmembrane region" description="Helical" evidence="1">
    <location>
        <begin position="100"/>
        <end position="119"/>
    </location>
</feature>
<sequence length="154" mass="17436">MDMKDAVAGAHGMTDDTWKRHANPWSVWTRLAAIVVFELAVWSREWIGWWCLIGVALVMVWLFWLNVRVFGPVEPTSWAARGIYGEQMHVEGGLPAEHLVITRILVALGLVGFGLIAWGLVALNLWPLVSGTVLLLMAQLWRIDRYGLLYQQRA</sequence>
<keyword evidence="1" id="KW-0472">Membrane</keyword>
<keyword evidence="1" id="KW-0812">Transmembrane</keyword>
<dbReference type="Pfam" id="PF20358">
    <property type="entry name" value="DUF6653"/>
    <property type="match status" value="1"/>
</dbReference>
<gene>
    <name evidence="2" type="ORF">IHE71_17875</name>
</gene>
<keyword evidence="3" id="KW-1185">Reference proteome</keyword>
<comment type="caution">
    <text evidence="2">The sequence shown here is derived from an EMBL/GenBank/DDBJ whole genome shotgun (WGS) entry which is preliminary data.</text>
</comment>
<feature type="transmembrane region" description="Helical" evidence="1">
    <location>
        <begin position="47"/>
        <end position="67"/>
    </location>
</feature>